<dbReference type="EMBL" id="CP011805">
    <property type="protein sequence ID" value="AKM08407.1"/>
    <property type="molecule type" value="Genomic_DNA"/>
</dbReference>
<comment type="subcellular location">
    <subcellularLocation>
        <location evidence="1 8">Cell membrane</location>
        <topology evidence="1 8">Multi-pass membrane protein</topology>
    </subcellularLocation>
</comment>
<keyword evidence="5 8" id="KW-0812">Transmembrane</keyword>
<dbReference type="Proteomes" id="UP000037643">
    <property type="component" value="Chromosome"/>
</dbReference>
<feature type="transmembrane region" description="Helical" evidence="8">
    <location>
        <begin position="76"/>
        <end position="96"/>
    </location>
</feature>
<dbReference type="AlphaFoldDB" id="A0A0G3XB28"/>
<evidence type="ECO:0000313" key="9">
    <source>
        <dbReference type="EMBL" id="AKM08407.1"/>
    </source>
</evidence>
<organism evidence="9 10">
    <name type="scientific">Pelagerythrobacter marensis</name>
    <dbReference type="NCBI Taxonomy" id="543877"/>
    <lineage>
        <taxon>Bacteria</taxon>
        <taxon>Pseudomonadati</taxon>
        <taxon>Pseudomonadota</taxon>
        <taxon>Alphaproteobacteria</taxon>
        <taxon>Sphingomonadales</taxon>
        <taxon>Erythrobacteraceae</taxon>
        <taxon>Pelagerythrobacter</taxon>
    </lineage>
</organism>
<evidence type="ECO:0000256" key="4">
    <source>
        <dbReference type="ARBA" id="ARBA00022475"/>
    </source>
</evidence>
<dbReference type="InterPro" id="IPR002781">
    <property type="entry name" value="TM_pro_TauE-like"/>
</dbReference>
<dbReference type="PATRIC" id="fig|543877.4.peg.2385"/>
<keyword evidence="6 8" id="KW-1133">Transmembrane helix</keyword>
<evidence type="ECO:0000256" key="3">
    <source>
        <dbReference type="ARBA" id="ARBA00022448"/>
    </source>
</evidence>
<accession>A0A0G3XB28</accession>
<gene>
    <name evidence="9" type="ORF">AM2010_2351</name>
</gene>
<feature type="transmembrane region" description="Helical" evidence="8">
    <location>
        <begin position="226"/>
        <end position="247"/>
    </location>
</feature>
<feature type="transmembrane region" description="Helical" evidence="8">
    <location>
        <begin position="12"/>
        <end position="38"/>
    </location>
</feature>
<proteinExistence type="inferred from homology"/>
<keyword evidence="7 8" id="KW-0472">Membrane</keyword>
<evidence type="ECO:0000256" key="6">
    <source>
        <dbReference type="ARBA" id="ARBA00022989"/>
    </source>
</evidence>
<dbReference type="InterPro" id="IPR052017">
    <property type="entry name" value="TSUP"/>
</dbReference>
<feature type="transmembrane region" description="Helical" evidence="8">
    <location>
        <begin position="197"/>
        <end position="214"/>
    </location>
</feature>
<feature type="transmembrane region" description="Helical" evidence="8">
    <location>
        <begin position="44"/>
        <end position="64"/>
    </location>
</feature>
<evidence type="ECO:0000313" key="10">
    <source>
        <dbReference type="Proteomes" id="UP000037643"/>
    </source>
</evidence>
<feature type="transmembrane region" description="Helical" evidence="8">
    <location>
        <begin position="102"/>
        <end position="119"/>
    </location>
</feature>
<feature type="transmembrane region" description="Helical" evidence="8">
    <location>
        <begin position="131"/>
        <end position="150"/>
    </location>
</feature>
<evidence type="ECO:0000256" key="5">
    <source>
        <dbReference type="ARBA" id="ARBA00022692"/>
    </source>
</evidence>
<protein>
    <recommendedName>
        <fullName evidence="8">Probable membrane transporter protein</fullName>
    </recommendedName>
</protein>
<name>A0A0G3XB28_9SPHN</name>
<evidence type="ECO:0000256" key="7">
    <source>
        <dbReference type="ARBA" id="ARBA00023136"/>
    </source>
</evidence>
<dbReference type="RefSeq" id="WP_047807239.1">
    <property type="nucleotide sequence ID" value="NZ_CP011805.1"/>
</dbReference>
<dbReference type="PANTHER" id="PTHR30269">
    <property type="entry name" value="TRANSMEMBRANE PROTEIN YFCA"/>
    <property type="match status" value="1"/>
</dbReference>
<comment type="similarity">
    <text evidence="2 8">Belongs to the 4-toluene sulfonate uptake permease (TSUP) (TC 2.A.102) family.</text>
</comment>
<dbReference type="PANTHER" id="PTHR30269:SF37">
    <property type="entry name" value="MEMBRANE TRANSPORTER PROTEIN"/>
    <property type="match status" value="1"/>
</dbReference>
<reference evidence="9 10" key="1">
    <citation type="submission" date="2015-06" db="EMBL/GenBank/DDBJ databases">
        <authorList>
            <person name="Kim K.M."/>
        </authorList>
    </citation>
    <scope>NUCLEOTIDE SEQUENCE [LARGE SCALE GENOMIC DNA]</scope>
    <source>
        <strain evidence="9 10">KCTC 22370</strain>
    </source>
</reference>
<dbReference type="OrthoDB" id="7345770at2"/>
<evidence type="ECO:0000256" key="1">
    <source>
        <dbReference type="ARBA" id="ARBA00004651"/>
    </source>
</evidence>
<keyword evidence="10" id="KW-1185">Reference proteome</keyword>
<evidence type="ECO:0000256" key="8">
    <source>
        <dbReference type="RuleBase" id="RU363041"/>
    </source>
</evidence>
<dbReference type="GO" id="GO:0005886">
    <property type="term" value="C:plasma membrane"/>
    <property type="evidence" value="ECO:0007669"/>
    <property type="project" value="UniProtKB-SubCell"/>
</dbReference>
<evidence type="ECO:0000256" key="2">
    <source>
        <dbReference type="ARBA" id="ARBA00009142"/>
    </source>
</evidence>
<feature type="transmembrane region" description="Helical" evidence="8">
    <location>
        <begin position="170"/>
        <end position="190"/>
    </location>
</feature>
<dbReference type="KEGG" id="amx:AM2010_2351"/>
<keyword evidence="4 8" id="KW-1003">Cell membrane</keyword>
<dbReference type="Pfam" id="PF01925">
    <property type="entry name" value="TauE"/>
    <property type="match status" value="1"/>
</dbReference>
<dbReference type="STRING" id="543877.AM2010_2351"/>
<sequence length="249" mass="24962">MDLLAGFTWPEIAIALAITFAGAFVRGVAGFGMAIILVPVLALALTPVEAVLVTNAVALLVGLSEAPRLLRDAERSAVAISVLVAIATAPGLALLAITPAPMARMLIALVAISAFFAILRSGRAAAPPGPATTVFTGLSSGLLTGFAGMPGPPVVPYYVGRAVPRTTAKASMLLIFTVAALAGLASGAALGVMHWRLALLGLLLFPAVLLGNALGNAASARIGDTAWRGFVALVLAASALAALVKLLQG</sequence>
<keyword evidence="3" id="KW-0813">Transport</keyword>